<keyword evidence="4" id="KW-1185">Reference proteome</keyword>
<proteinExistence type="predicted"/>
<dbReference type="EMBL" id="JAYKXP010000114">
    <property type="protein sequence ID" value="KAK7025472.1"/>
    <property type="molecule type" value="Genomic_DNA"/>
</dbReference>
<gene>
    <name evidence="3" type="ORF">VNI00_016001</name>
</gene>
<reference evidence="3 4" key="1">
    <citation type="submission" date="2024-01" db="EMBL/GenBank/DDBJ databases">
        <title>A draft genome for a cacao thread blight-causing isolate of Paramarasmius palmivorus.</title>
        <authorList>
            <person name="Baruah I.K."/>
            <person name="Bukari Y."/>
            <person name="Amoako-Attah I."/>
            <person name="Meinhardt L.W."/>
            <person name="Bailey B.A."/>
            <person name="Cohen S.P."/>
        </authorList>
    </citation>
    <scope>NUCLEOTIDE SEQUENCE [LARGE SCALE GENOMIC DNA]</scope>
    <source>
        <strain evidence="3 4">GH-12</strain>
    </source>
</reference>
<dbReference type="AlphaFoldDB" id="A0AAW0BGI2"/>
<protein>
    <submittedName>
        <fullName evidence="3">Uncharacterized protein</fullName>
    </submittedName>
</protein>
<dbReference type="Proteomes" id="UP001383192">
    <property type="component" value="Unassembled WGS sequence"/>
</dbReference>
<evidence type="ECO:0000256" key="2">
    <source>
        <dbReference type="SAM" id="Phobius"/>
    </source>
</evidence>
<feature type="compositionally biased region" description="Low complexity" evidence="1">
    <location>
        <begin position="1"/>
        <end position="26"/>
    </location>
</feature>
<sequence length="338" mass="38331">MTSKMTTTNTATSSTAAGSDDATSFAKGRRKNESSSDFNMSANEKRESDLSQMTAVEPPEHRNSTLAELPPLHFSYRWWAVALYITFLIFCNVVVPCVLFYPLHVYTRISDKELIGIGSAALGVSSCFDAPFRLYRLTRHRTKYGPLITDTWWHLDFVMWTYTLGLLVFAFPLAIAPAIAFYDFFLMSTMMLVGPVGVVFLVSLFAPKLPFLVSSDPKGETMKPAAYYTLEDVGAVDFEGGREWRKNVQARYNISPPFRSLMYIQTVYWTFMAAVYCGITAAVTWTTNLAWAFGWVLGQFFIWALFSGVISYFISKWGLAREKVWWEARQNQIEKVSA</sequence>
<accession>A0AAW0BGI2</accession>
<feature type="transmembrane region" description="Helical" evidence="2">
    <location>
        <begin position="114"/>
        <end position="136"/>
    </location>
</feature>
<evidence type="ECO:0000313" key="3">
    <source>
        <dbReference type="EMBL" id="KAK7025472.1"/>
    </source>
</evidence>
<feature type="transmembrane region" description="Helical" evidence="2">
    <location>
        <begin position="267"/>
        <end position="286"/>
    </location>
</feature>
<keyword evidence="2" id="KW-0472">Membrane</keyword>
<organism evidence="3 4">
    <name type="scientific">Paramarasmius palmivorus</name>
    <dbReference type="NCBI Taxonomy" id="297713"/>
    <lineage>
        <taxon>Eukaryota</taxon>
        <taxon>Fungi</taxon>
        <taxon>Dikarya</taxon>
        <taxon>Basidiomycota</taxon>
        <taxon>Agaricomycotina</taxon>
        <taxon>Agaricomycetes</taxon>
        <taxon>Agaricomycetidae</taxon>
        <taxon>Agaricales</taxon>
        <taxon>Marasmiineae</taxon>
        <taxon>Marasmiaceae</taxon>
        <taxon>Paramarasmius</taxon>
    </lineage>
</organism>
<evidence type="ECO:0000256" key="1">
    <source>
        <dbReference type="SAM" id="MobiDB-lite"/>
    </source>
</evidence>
<feature type="transmembrane region" description="Helical" evidence="2">
    <location>
        <begin position="78"/>
        <end position="102"/>
    </location>
</feature>
<feature type="transmembrane region" description="Helical" evidence="2">
    <location>
        <begin position="185"/>
        <end position="206"/>
    </location>
</feature>
<evidence type="ECO:0000313" key="4">
    <source>
        <dbReference type="Proteomes" id="UP001383192"/>
    </source>
</evidence>
<keyword evidence="2" id="KW-0812">Transmembrane</keyword>
<feature type="region of interest" description="Disordered" evidence="1">
    <location>
        <begin position="1"/>
        <end position="62"/>
    </location>
</feature>
<keyword evidence="2" id="KW-1133">Transmembrane helix</keyword>
<feature type="transmembrane region" description="Helical" evidence="2">
    <location>
        <begin position="157"/>
        <end position="179"/>
    </location>
</feature>
<comment type="caution">
    <text evidence="3">The sequence shown here is derived from an EMBL/GenBank/DDBJ whole genome shotgun (WGS) entry which is preliminary data.</text>
</comment>
<name>A0AAW0BGI2_9AGAR</name>
<dbReference type="PANTHER" id="PTHR42024:SF1">
    <property type="entry name" value="AMINO ACID PERMEASE_ SLC12A DOMAIN-CONTAINING PROTEIN"/>
    <property type="match status" value="1"/>
</dbReference>
<dbReference type="PANTHER" id="PTHR42024">
    <property type="entry name" value="AMINO ACID PERMEASE_ SLC12A DOMAIN-CONTAINING PROTEIN"/>
    <property type="match status" value="1"/>
</dbReference>
<feature type="transmembrane region" description="Helical" evidence="2">
    <location>
        <begin position="292"/>
        <end position="314"/>
    </location>
</feature>